<keyword evidence="1" id="KW-0472">Membrane</keyword>
<dbReference type="AlphaFoldDB" id="A0A9P4N8P9"/>
<sequence>MQELKLRTINGVIHTIAGLCYVPFIVGFGVWVGYCEVQRAMEKWKAEVGSVGEEDSLEGEGGDLEVRDLSHKELSGRLVKRNSVRLGGEEQVGSLLFRLPLEIREMVYREYFGKSEEVLVMLYEGRLGGWRNVGGHERLSERYVPDEEWGVRGRVDVLPLLLSCRKIYTEAFPYLYSTPTYTFLNPKSFLAFAATIPTQQLRNLEKVYVDYYNDYPVKFLADPSLYAGVRWPERGWMSSTVLSPHGYPFVGYSFYPVHPHLEVVESGIEYPSFWTSTCEMLGWMERLRELRVVFPRGGDRKFATEVERQVLKGLEGVRADCRVEVEMLWEGVVKRWRRRKGRCGKEVEGMAWEEVEVGRCGSCGQVV</sequence>
<organism evidence="3 4">
    <name type="scientific">Lojkania enalia</name>
    <dbReference type="NCBI Taxonomy" id="147567"/>
    <lineage>
        <taxon>Eukaryota</taxon>
        <taxon>Fungi</taxon>
        <taxon>Dikarya</taxon>
        <taxon>Ascomycota</taxon>
        <taxon>Pezizomycotina</taxon>
        <taxon>Dothideomycetes</taxon>
        <taxon>Pleosporomycetidae</taxon>
        <taxon>Pleosporales</taxon>
        <taxon>Pleosporales incertae sedis</taxon>
        <taxon>Lojkania</taxon>
    </lineage>
</organism>
<dbReference type="EMBL" id="ML986602">
    <property type="protein sequence ID" value="KAF2265931.1"/>
    <property type="molecule type" value="Genomic_DNA"/>
</dbReference>
<comment type="caution">
    <text evidence="3">The sequence shown here is derived from an EMBL/GenBank/DDBJ whole genome shotgun (WGS) entry which is preliminary data.</text>
</comment>
<dbReference type="OrthoDB" id="3800780at2759"/>
<evidence type="ECO:0000313" key="4">
    <source>
        <dbReference type="Proteomes" id="UP000800093"/>
    </source>
</evidence>
<keyword evidence="1" id="KW-1133">Transmembrane helix</keyword>
<evidence type="ECO:0000259" key="2">
    <source>
        <dbReference type="Pfam" id="PF24864"/>
    </source>
</evidence>
<accession>A0A9P4N8P9</accession>
<reference evidence="4" key="1">
    <citation type="journal article" date="2020" name="Stud. Mycol.">
        <title>101 Dothideomycetes genomes: A test case for predicting lifestyles and emergence of pathogens.</title>
        <authorList>
            <person name="Haridas S."/>
            <person name="Albert R."/>
            <person name="Binder M."/>
            <person name="Bloem J."/>
            <person name="LaButti K."/>
            <person name="Salamov A."/>
            <person name="Andreopoulos B."/>
            <person name="Baker S."/>
            <person name="Barry K."/>
            <person name="Bills G."/>
            <person name="Bluhm B."/>
            <person name="Cannon C."/>
            <person name="Castanera R."/>
            <person name="Culley D."/>
            <person name="Daum C."/>
            <person name="Ezra D."/>
            <person name="Gonzalez J."/>
            <person name="Henrissat B."/>
            <person name="Kuo A."/>
            <person name="Liang C."/>
            <person name="Lipzen A."/>
            <person name="Lutzoni F."/>
            <person name="Magnuson J."/>
            <person name="Mondo S."/>
            <person name="Nolan M."/>
            <person name="Ohm R."/>
            <person name="Pangilinan J."/>
            <person name="Park H.-J."/>
            <person name="Ramirez L."/>
            <person name="Alfaro M."/>
            <person name="Sun H."/>
            <person name="Tritt A."/>
            <person name="Yoshinaga Y."/>
            <person name="Zwiers L.-H."/>
            <person name="Turgeon B."/>
            <person name="Goodwin S."/>
            <person name="Spatafora J."/>
            <person name="Crous P."/>
            <person name="Grigoriev I."/>
        </authorList>
    </citation>
    <scope>NUCLEOTIDE SEQUENCE [LARGE SCALE GENOMIC DNA]</scope>
    <source>
        <strain evidence="4">CBS 304.66</strain>
    </source>
</reference>
<dbReference type="InterPro" id="IPR056632">
    <property type="entry name" value="DUF7730"/>
</dbReference>
<evidence type="ECO:0000256" key="1">
    <source>
        <dbReference type="SAM" id="Phobius"/>
    </source>
</evidence>
<feature type="domain" description="DUF7730" evidence="2">
    <location>
        <begin position="90"/>
        <end position="216"/>
    </location>
</feature>
<keyword evidence="4" id="KW-1185">Reference proteome</keyword>
<protein>
    <recommendedName>
        <fullName evidence="2">DUF7730 domain-containing protein</fullName>
    </recommendedName>
</protein>
<name>A0A9P4N8P9_9PLEO</name>
<dbReference type="Pfam" id="PF24864">
    <property type="entry name" value="DUF7730"/>
    <property type="match status" value="1"/>
</dbReference>
<gene>
    <name evidence="3" type="ORF">CC78DRAFT_615483</name>
</gene>
<evidence type="ECO:0000313" key="3">
    <source>
        <dbReference type="EMBL" id="KAF2265931.1"/>
    </source>
</evidence>
<keyword evidence="1" id="KW-0812">Transmembrane</keyword>
<dbReference type="Proteomes" id="UP000800093">
    <property type="component" value="Unassembled WGS sequence"/>
</dbReference>
<dbReference type="PANTHER" id="PTHR38790">
    <property type="entry name" value="2EXR DOMAIN-CONTAINING PROTEIN-RELATED"/>
    <property type="match status" value="1"/>
</dbReference>
<feature type="transmembrane region" description="Helical" evidence="1">
    <location>
        <begin position="12"/>
        <end position="34"/>
    </location>
</feature>
<proteinExistence type="predicted"/>